<dbReference type="EMBL" id="JBBMFE010000003">
    <property type="protein sequence ID" value="MEQ2471940.1"/>
    <property type="molecule type" value="Genomic_DNA"/>
</dbReference>
<evidence type="ECO:0000313" key="1">
    <source>
        <dbReference type="EMBL" id="MEQ2471940.1"/>
    </source>
</evidence>
<reference evidence="1 2" key="1">
    <citation type="submission" date="2024-03" db="EMBL/GenBank/DDBJ databases">
        <title>Human intestinal bacterial collection.</title>
        <authorList>
            <person name="Pauvert C."/>
            <person name="Hitch T.C.A."/>
            <person name="Clavel T."/>
        </authorList>
    </citation>
    <scope>NUCLEOTIDE SEQUENCE [LARGE SCALE GENOMIC DNA]</scope>
    <source>
        <strain evidence="1 2">CLA-AA-H132</strain>
    </source>
</reference>
<comment type="caution">
    <text evidence="1">The sequence shown here is derived from an EMBL/GenBank/DDBJ whole genome shotgun (WGS) entry which is preliminary data.</text>
</comment>
<protein>
    <recommendedName>
        <fullName evidence="3">Antirepressor protein C-terminal domain-containing protein</fullName>
    </recommendedName>
</protein>
<keyword evidence="2" id="KW-1185">Reference proteome</keyword>
<proteinExistence type="predicted"/>
<name>A0ABV1FEX6_9FIRM</name>
<evidence type="ECO:0000313" key="2">
    <source>
        <dbReference type="Proteomes" id="UP001438008"/>
    </source>
</evidence>
<organism evidence="1 2">
    <name type="scientific">Laedolimicola intestinihominis</name>
    <dbReference type="NCBI Taxonomy" id="3133166"/>
    <lineage>
        <taxon>Bacteria</taxon>
        <taxon>Bacillati</taxon>
        <taxon>Bacillota</taxon>
        <taxon>Clostridia</taxon>
        <taxon>Lachnospirales</taxon>
        <taxon>Lachnospiraceae</taxon>
        <taxon>Laedolimicola</taxon>
    </lineage>
</organism>
<gene>
    <name evidence="1" type="ORF">WMO29_05470</name>
</gene>
<evidence type="ECO:0008006" key="3">
    <source>
        <dbReference type="Google" id="ProtNLM"/>
    </source>
</evidence>
<dbReference type="RefSeq" id="WP_349164097.1">
    <property type="nucleotide sequence ID" value="NZ_JBBMFE010000003.1"/>
</dbReference>
<sequence>MNIEEIRRLYQMAQALEAGKEPTTNLKFSQDTILNSKAIKQYNHKVAELLGEIIYAAERSEKNVDLKMKKLGFCLSEEGKAAFEYSKIPVSISALVYSLNGKAEAYMKKLRAVDITSWLLKQGYLEQREMENGNKYKVATELGNRLGIINETKVNSYGNRYSVNLYNEAAQKFIVDNLDKIGN</sequence>
<accession>A0ABV1FEX6</accession>
<dbReference type="Proteomes" id="UP001438008">
    <property type="component" value="Unassembled WGS sequence"/>
</dbReference>